<dbReference type="Proteomes" id="UP000564677">
    <property type="component" value="Unassembled WGS sequence"/>
</dbReference>
<keyword evidence="3" id="KW-1185">Reference proteome</keyword>
<name>A0A7X5ZXP0_9SPHN</name>
<sequence>MRLVVAAAILATGWASPALAQVPATIPDRPQTGAAYDPYGRWEVRAPEDQPVETTRLLRVEDGTPFYEKGDYDSPAVESRLLPIIKGSNLPARAGPKSPYLPGTDLRFAYHYLIDFWRSWPQAKVRGAPGESRTAAGAVAPRLARTSVFADPGLPKAAVDTLFAQADALYQAVLKMPALQRAQGMTLRGSVWMTRRKDVAGVEVYSFRLVIGAPALRIGAPGATQGSDGRWRTPEQGHNAGIAITSNIPLRGGPAWGRYHGTQVAFLPDFAALVVAGDRPTHVSEFRGGGGKQVENPRFFDPARPKTDIQILTVEPGASNPVDARYARQGSLSPDSIHGRLIAASFLPDWRALVDGVNSPGAPRAR</sequence>
<reference evidence="2 3" key="1">
    <citation type="submission" date="2020-03" db="EMBL/GenBank/DDBJ databases">
        <title>Genomic Encyclopedia of Type Strains, Phase IV (KMG-IV): sequencing the most valuable type-strain genomes for metagenomic binning, comparative biology and taxonomic classification.</title>
        <authorList>
            <person name="Goeker M."/>
        </authorList>
    </citation>
    <scope>NUCLEOTIDE SEQUENCE [LARGE SCALE GENOMIC DNA]</scope>
    <source>
        <strain evidence="2 3">DSM 4733</strain>
    </source>
</reference>
<evidence type="ECO:0000313" key="3">
    <source>
        <dbReference type="Proteomes" id="UP000564677"/>
    </source>
</evidence>
<gene>
    <name evidence="2" type="ORF">FHR20_004466</name>
</gene>
<feature type="signal peptide" evidence="1">
    <location>
        <begin position="1"/>
        <end position="20"/>
    </location>
</feature>
<dbReference type="AlphaFoldDB" id="A0A7X5ZXP0"/>
<dbReference type="RefSeq" id="WP_167301579.1">
    <property type="nucleotide sequence ID" value="NZ_JAASQV010000007.1"/>
</dbReference>
<feature type="chain" id="PRO_5031265263" evidence="1">
    <location>
        <begin position="21"/>
        <end position="366"/>
    </location>
</feature>
<organism evidence="2 3">
    <name type="scientific">Sphingomonas leidyi</name>
    <dbReference type="NCBI Taxonomy" id="68569"/>
    <lineage>
        <taxon>Bacteria</taxon>
        <taxon>Pseudomonadati</taxon>
        <taxon>Pseudomonadota</taxon>
        <taxon>Alphaproteobacteria</taxon>
        <taxon>Sphingomonadales</taxon>
        <taxon>Sphingomonadaceae</taxon>
        <taxon>Sphingomonas</taxon>
    </lineage>
</organism>
<dbReference type="EMBL" id="JAASQV010000007">
    <property type="protein sequence ID" value="NIJ67482.1"/>
    <property type="molecule type" value="Genomic_DNA"/>
</dbReference>
<protein>
    <submittedName>
        <fullName evidence="2">Uncharacterized protein</fullName>
    </submittedName>
</protein>
<proteinExistence type="predicted"/>
<keyword evidence="1" id="KW-0732">Signal</keyword>
<accession>A0A7X5ZXP0</accession>
<evidence type="ECO:0000313" key="2">
    <source>
        <dbReference type="EMBL" id="NIJ67482.1"/>
    </source>
</evidence>
<evidence type="ECO:0000256" key="1">
    <source>
        <dbReference type="SAM" id="SignalP"/>
    </source>
</evidence>
<comment type="caution">
    <text evidence="2">The sequence shown here is derived from an EMBL/GenBank/DDBJ whole genome shotgun (WGS) entry which is preliminary data.</text>
</comment>